<evidence type="ECO:0000256" key="1">
    <source>
        <dbReference type="SAM" id="MobiDB-lite"/>
    </source>
</evidence>
<reference evidence="2" key="2">
    <citation type="submission" date="2018-05" db="EMBL/GenBank/DDBJ databases">
        <title>OgluRS3 (Oryza glumaepatula Reference Sequence Version 3).</title>
        <authorList>
            <person name="Zhang J."/>
            <person name="Kudrna D."/>
            <person name="Lee S."/>
            <person name="Talag J."/>
            <person name="Welchert J."/>
            <person name="Wing R.A."/>
        </authorList>
    </citation>
    <scope>NUCLEOTIDE SEQUENCE [LARGE SCALE GENOMIC DNA]</scope>
</reference>
<dbReference type="AlphaFoldDB" id="A0A0E0AZF2"/>
<organism evidence="2">
    <name type="scientific">Oryza glumipatula</name>
    <dbReference type="NCBI Taxonomy" id="40148"/>
    <lineage>
        <taxon>Eukaryota</taxon>
        <taxon>Viridiplantae</taxon>
        <taxon>Streptophyta</taxon>
        <taxon>Embryophyta</taxon>
        <taxon>Tracheophyta</taxon>
        <taxon>Spermatophyta</taxon>
        <taxon>Magnoliopsida</taxon>
        <taxon>Liliopsida</taxon>
        <taxon>Poales</taxon>
        <taxon>Poaceae</taxon>
        <taxon>BOP clade</taxon>
        <taxon>Oryzoideae</taxon>
        <taxon>Oryzeae</taxon>
        <taxon>Oryzinae</taxon>
        <taxon>Oryza</taxon>
    </lineage>
</organism>
<reference evidence="2" key="1">
    <citation type="submission" date="2015-04" db="UniProtKB">
        <authorList>
            <consortium name="EnsemblPlants"/>
        </authorList>
    </citation>
    <scope>IDENTIFICATION</scope>
</reference>
<protein>
    <submittedName>
        <fullName evidence="2">Uncharacterized protein</fullName>
    </submittedName>
</protein>
<dbReference type="Gramene" id="OGLUM09G00760.1">
    <property type="protein sequence ID" value="OGLUM09G00760.1"/>
    <property type="gene ID" value="OGLUM09G00760"/>
</dbReference>
<evidence type="ECO:0000313" key="2">
    <source>
        <dbReference type="EnsemblPlants" id="OGLUM09G00760.1"/>
    </source>
</evidence>
<dbReference type="HOGENOM" id="CLU_1135031_0_0_1"/>
<feature type="region of interest" description="Disordered" evidence="1">
    <location>
        <begin position="66"/>
        <end position="90"/>
    </location>
</feature>
<name>A0A0E0AZF2_9ORYZ</name>
<proteinExistence type="predicted"/>
<feature type="compositionally biased region" description="Low complexity" evidence="1">
    <location>
        <begin position="66"/>
        <end position="81"/>
    </location>
</feature>
<keyword evidence="3" id="KW-1185">Reference proteome</keyword>
<dbReference type="EnsemblPlants" id="OGLUM09G00760.1">
    <property type="protein sequence ID" value="OGLUM09G00760.1"/>
    <property type="gene ID" value="OGLUM09G00760"/>
</dbReference>
<sequence>MAGGEESREATTVVAELPHHSRSVPPSSSPRSLRRGEEGHRSCATELVLVSRSRGEELVIVRAPLSSKSSPAREPPSSSSSNCLAPQTSSSSIRRVRRHLGFLDRCRIPMRVGLEQRPGVERPRWGEGIGRWRCSSLLRCGEWGKAGSGGVHRQGGERPEAAASLVNSPRWVGGESGEGRGPGGCGCLGGWRKLCRAEEEGKLEQFAEKMKELTSNLKPRRTGVGYMLVAASHYPTISSNSRVCY</sequence>
<feature type="region of interest" description="Disordered" evidence="1">
    <location>
        <begin position="1"/>
        <end position="41"/>
    </location>
</feature>
<evidence type="ECO:0000313" key="3">
    <source>
        <dbReference type="Proteomes" id="UP000026961"/>
    </source>
</evidence>
<dbReference type="Proteomes" id="UP000026961">
    <property type="component" value="Chromosome 9"/>
</dbReference>
<accession>A0A0E0AZF2</accession>